<comment type="caution">
    <text evidence="3">The sequence shown here is derived from an EMBL/GenBank/DDBJ whole genome shotgun (WGS) entry which is preliminary data.</text>
</comment>
<reference evidence="3" key="1">
    <citation type="submission" date="2023-01" db="EMBL/GenBank/DDBJ databases">
        <title>Genome assembly of the deep-sea coral Lophelia pertusa.</title>
        <authorList>
            <person name="Herrera S."/>
            <person name="Cordes E."/>
        </authorList>
    </citation>
    <scope>NUCLEOTIDE SEQUENCE</scope>
    <source>
        <strain evidence="3">USNM1676648</strain>
        <tissue evidence="3">Polyp</tissue>
    </source>
</reference>
<dbReference type="OrthoDB" id="47923at2759"/>
<dbReference type="GO" id="GO:0038203">
    <property type="term" value="P:TORC2 signaling"/>
    <property type="evidence" value="ECO:0007669"/>
    <property type="project" value="TreeGrafter"/>
</dbReference>
<dbReference type="SUPFAM" id="SSF140383">
    <property type="entry name" value="BSD domain-like"/>
    <property type="match status" value="1"/>
</dbReference>
<dbReference type="InterPro" id="IPR051494">
    <property type="entry name" value="BSD_domain-containing"/>
</dbReference>
<evidence type="ECO:0000313" key="4">
    <source>
        <dbReference type="Proteomes" id="UP001163046"/>
    </source>
</evidence>
<feature type="region of interest" description="Disordered" evidence="1">
    <location>
        <begin position="220"/>
        <end position="374"/>
    </location>
</feature>
<sequence length="374" mass="42297">MFSWWSSLEPQGSQGGENVGEKTADGEHKTDVETCSDEGKTDKIKTEQNEETSQDSKASELDYAKDVAKNVGSFLFSFASVATNTAYKVKDSVKETVESQSIIGDFNKKQDEFVKEKHKRKETAVPPWVGYNEEETMKNQILALSTDERNFLRDPPSGVPFHFESDSMYPVALATLQEDKNLSKMRFKLVPKKISEERFWRNYFYRVSLIKQSTQLTSLAASGSSGSNGSDRQSAPSETKTDAESSQSGAVSIPRKNAETQQTPEEDFSEPIVDEQSVHNEFISDSFAHSEQELSHDDLRQIGMEKKQEGEQSDHSKPTEGIKQPVISETQDDIPEWEKELQAELQDFEVVDNEDSAEWEKEIEDMLEEENDVQ</sequence>
<evidence type="ECO:0000256" key="1">
    <source>
        <dbReference type="SAM" id="MobiDB-lite"/>
    </source>
</evidence>
<dbReference type="Pfam" id="PF03909">
    <property type="entry name" value="BSD"/>
    <property type="match status" value="1"/>
</dbReference>
<evidence type="ECO:0000313" key="3">
    <source>
        <dbReference type="EMBL" id="KAJ7394409.1"/>
    </source>
</evidence>
<keyword evidence="4" id="KW-1185">Reference proteome</keyword>
<gene>
    <name evidence="3" type="primary">SYAP1</name>
    <name evidence="3" type="ORF">OS493_000218</name>
</gene>
<dbReference type="PANTHER" id="PTHR16019:SF6">
    <property type="entry name" value="SYNAPSE-ASSOCIATED PROTEIN 1"/>
    <property type="match status" value="1"/>
</dbReference>
<evidence type="ECO:0000259" key="2">
    <source>
        <dbReference type="PROSITE" id="PS50858"/>
    </source>
</evidence>
<feature type="compositionally biased region" description="Acidic residues" evidence="1">
    <location>
        <begin position="346"/>
        <end position="374"/>
    </location>
</feature>
<proteinExistence type="predicted"/>
<dbReference type="Gene3D" id="1.10.3970.10">
    <property type="entry name" value="BSD domain"/>
    <property type="match status" value="1"/>
</dbReference>
<dbReference type="InterPro" id="IPR035925">
    <property type="entry name" value="BSD_dom_sf"/>
</dbReference>
<dbReference type="EMBL" id="MU825396">
    <property type="protein sequence ID" value="KAJ7394409.1"/>
    <property type="molecule type" value="Genomic_DNA"/>
</dbReference>
<feature type="domain" description="BSD" evidence="2">
    <location>
        <begin position="176"/>
        <end position="211"/>
    </location>
</feature>
<dbReference type="GO" id="GO:0005634">
    <property type="term" value="C:nucleus"/>
    <property type="evidence" value="ECO:0007669"/>
    <property type="project" value="TreeGrafter"/>
</dbReference>
<accession>A0A9X0DDV6</accession>
<dbReference type="GO" id="GO:0045202">
    <property type="term" value="C:synapse"/>
    <property type="evidence" value="ECO:0007669"/>
    <property type="project" value="TreeGrafter"/>
</dbReference>
<protein>
    <submittedName>
        <fullName evidence="3">Synapse-associated protein 1</fullName>
    </submittedName>
</protein>
<dbReference type="AlphaFoldDB" id="A0A9X0DDV6"/>
<dbReference type="GO" id="GO:0048172">
    <property type="term" value="P:regulation of short-term neuronal synaptic plasticity"/>
    <property type="evidence" value="ECO:0007669"/>
    <property type="project" value="TreeGrafter"/>
</dbReference>
<feature type="compositionally biased region" description="Basic and acidic residues" evidence="1">
    <location>
        <begin position="288"/>
        <end position="320"/>
    </location>
</feature>
<dbReference type="InterPro" id="IPR005607">
    <property type="entry name" value="BSD_dom"/>
</dbReference>
<dbReference type="PROSITE" id="PS50858">
    <property type="entry name" value="BSD"/>
    <property type="match status" value="1"/>
</dbReference>
<feature type="compositionally biased region" description="Polar residues" evidence="1">
    <location>
        <begin position="1"/>
        <end position="12"/>
    </location>
</feature>
<name>A0A9X0DDV6_9CNID</name>
<dbReference type="PANTHER" id="PTHR16019">
    <property type="entry name" value="SYNAPSE-ASSOCIATED PROTEIN"/>
    <property type="match status" value="1"/>
</dbReference>
<feature type="compositionally biased region" description="Low complexity" evidence="1">
    <location>
        <begin position="220"/>
        <end position="235"/>
    </location>
</feature>
<feature type="compositionally biased region" description="Basic and acidic residues" evidence="1">
    <location>
        <begin position="19"/>
        <end position="48"/>
    </location>
</feature>
<organism evidence="3 4">
    <name type="scientific">Desmophyllum pertusum</name>
    <dbReference type="NCBI Taxonomy" id="174260"/>
    <lineage>
        <taxon>Eukaryota</taxon>
        <taxon>Metazoa</taxon>
        <taxon>Cnidaria</taxon>
        <taxon>Anthozoa</taxon>
        <taxon>Hexacorallia</taxon>
        <taxon>Scleractinia</taxon>
        <taxon>Caryophylliina</taxon>
        <taxon>Caryophylliidae</taxon>
        <taxon>Desmophyllum</taxon>
    </lineage>
</organism>
<dbReference type="SMART" id="SM00751">
    <property type="entry name" value="BSD"/>
    <property type="match status" value="1"/>
</dbReference>
<feature type="region of interest" description="Disordered" evidence="1">
    <location>
        <begin position="1"/>
        <end position="60"/>
    </location>
</feature>
<feature type="compositionally biased region" description="Acidic residues" evidence="1">
    <location>
        <begin position="264"/>
        <end position="273"/>
    </location>
</feature>
<dbReference type="Proteomes" id="UP001163046">
    <property type="component" value="Unassembled WGS sequence"/>
</dbReference>
<dbReference type="GO" id="GO:0005794">
    <property type="term" value="C:Golgi apparatus"/>
    <property type="evidence" value="ECO:0007669"/>
    <property type="project" value="TreeGrafter"/>
</dbReference>